<protein>
    <submittedName>
        <fullName evidence="1">Uncharacterized protein</fullName>
    </submittedName>
</protein>
<dbReference type="RefSeq" id="XP_060281168.1">
    <property type="nucleotide sequence ID" value="XM_060424795.1"/>
</dbReference>
<dbReference type="EMBL" id="MU839017">
    <property type="protein sequence ID" value="KAK1764955.1"/>
    <property type="molecule type" value="Genomic_DNA"/>
</dbReference>
<accession>A0AAJ0FLC0</accession>
<evidence type="ECO:0000313" key="2">
    <source>
        <dbReference type="Proteomes" id="UP001244011"/>
    </source>
</evidence>
<reference evidence="1" key="1">
    <citation type="submission" date="2023-06" db="EMBL/GenBank/DDBJ databases">
        <title>Genome-scale phylogeny and comparative genomics of the fungal order Sordariales.</title>
        <authorList>
            <consortium name="Lawrence Berkeley National Laboratory"/>
            <person name="Hensen N."/>
            <person name="Bonometti L."/>
            <person name="Westerberg I."/>
            <person name="Brannstrom I.O."/>
            <person name="Guillou S."/>
            <person name="Cros-Aarteil S."/>
            <person name="Calhoun S."/>
            <person name="Haridas S."/>
            <person name="Kuo A."/>
            <person name="Mondo S."/>
            <person name="Pangilinan J."/>
            <person name="Riley R."/>
            <person name="Labutti K."/>
            <person name="Andreopoulos B."/>
            <person name="Lipzen A."/>
            <person name="Chen C."/>
            <person name="Yanf M."/>
            <person name="Daum C."/>
            <person name="Ng V."/>
            <person name="Clum A."/>
            <person name="Steindorff A."/>
            <person name="Ohm R."/>
            <person name="Martin F."/>
            <person name="Silar P."/>
            <person name="Natvig D."/>
            <person name="Lalanne C."/>
            <person name="Gautier V."/>
            <person name="Ament-Velasquez S.L."/>
            <person name="Kruys A."/>
            <person name="Hutchinson M.I."/>
            <person name="Powell A.J."/>
            <person name="Barry K."/>
            <person name="Miller A.N."/>
            <person name="Grigoriev I.V."/>
            <person name="Debuchy R."/>
            <person name="Gladieux P."/>
            <person name="Thoren M.H."/>
            <person name="Johannesson H."/>
        </authorList>
    </citation>
    <scope>NUCLEOTIDE SEQUENCE</scope>
    <source>
        <strain evidence="1">8032-3</strain>
    </source>
</reference>
<name>A0AAJ0FLC0_9PEZI</name>
<sequence>MTENRFSLKPAANKVEPLEAKFFKDLDAKRVKITYGPYNVPGIDDPTTHGMTTFVNMNALMPCQDCLLTGTVPDLIFEDGSTANADKGMWLHHIGLGNWNRADVVCTSWPERFLSNGNERSNVDLTLGGTRKVGYYFGPNDRIMLATELMNESELSRTVYLTIEWEYLAGIPDGFDLDVPIWLDVKGDCPSQAGPLVPKADVFNATRESPWSPNFTGDLYLMTSHVHDGNIHQEVFLDGKMVCDSVANYGESAGYISHEGEPGSEHDHGSDDHIAHISSTTSCQNLGKIGPDSKLTLTSFYDMTKHPAMMGHDGDLEPIMAIEWMHMALSPEDEAMKQVLASKGPDRRMIMRRFAERSRKGLRFL</sequence>
<dbReference type="AlphaFoldDB" id="A0AAJ0FLC0"/>
<organism evidence="1 2">
    <name type="scientific">Phialemonium atrogriseum</name>
    <dbReference type="NCBI Taxonomy" id="1093897"/>
    <lineage>
        <taxon>Eukaryota</taxon>
        <taxon>Fungi</taxon>
        <taxon>Dikarya</taxon>
        <taxon>Ascomycota</taxon>
        <taxon>Pezizomycotina</taxon>
        <taxon>Sordariomycetes</taxon>
        <taxon>Sordariomycetidae</taxon>
        <taxon>Cephalothecales</taxon>
        <taxon>Cephalothecaceae</taxon>
        <taxon>Phialemonium</taxon>
    </lineage>
</organism>
<dbReference type="Proteomes" id="UP001244011">
    <property type="component" value="Unassembled WGS sequence"/>
</dbReference>
<dbReference type="GeneID" id="85307982"/>
<comment type="caution">
    <text evidence="1">The sequence shown here is derived from an EMBL/GenBank/DDBJ whole genome shotgun (WGS) entry which is preliminary data.</text>
</comment>
<keyword evidence="2" id="KW-1185">Reference proteome</keyword>
<proteinExistence type="predicted"/>
<gene>
    <name evidence="1" type="ORF">QBC33DRAFT_456109</name>
</gene>
<evidence type="ECO:0000313" key="1">
    <source>
        <dbReference type="EMBL" id="KAK1764955.1"/>
    </source>
</evidence>